<organism evidence="1 2">
    <name type="scientific">Gossypium harknessii</name>
    <dbReference type="NCBI Taxonomy" id="34285"/>
    <lineage>
        <taxon>Eukaryota</taxon>
        <taxon>Viridiplantae</taxon>
        <taxon>Streptophyta</taxon>
        <taxon>Embryophyta</taxon>
        <taxon>Tracheophyta</taxon>
        <taxon>Spermatophyta</taxon>
        <taxon>Magnoliopsida</taxon>
        <taxon>eudicotyledons</taxon>
        <taxon>Gunneridae</taxon>
        <taxon>Pentapetalae</taxon>
        <taxon>rosids</taxon>
        <taxon>malvids</taxon>
        <taxon>Malvales</taxon>
        <taxon>Malvaceae</taxon>
        <taxon>Malvoideae</taxon>
        <taxon>Gossypium</taxon>
    </lineage>
</organism>
<dbReference type="EMBL" id="JABFAD010000006">
    <property type="protein sequence ID" value="MBA0800779.1"/>
    <property type="molecule type" value="Genomic_DNA"/>
</dbReference>
<comment type="caution">
    <text evidence="1">The sequence shown here is derived from an EMBL/GenBank/DDBJ whole genome shotgun (WGS) entry which is preliminary data.</text>
</comment>
<protein>
    <submittedName>
        <fullName evidence="1">Uncharacterized protein</fullName>
    </submittedName>
</protein>
<proteinExistence type="predicted"/>
<dbReference type="AlphaFoldDB" id="A0A7J9GT66"/>
<name>A0A7J9GT66_9ROSI</name>
<reference evidence="1 2" key="1">
    <citation type="journal article" date="2019" name="Genome Biol. Evol.">
        <title>Insights into the evolution of the New World diploid cottons (Gossypium, subgenus Houzingenia) based on genome sequencing.</title>
        <authorList>
            <person name="Grover C.E."/>
            <person name="Arick M.A. 2nd"/>
            <person name="Thrash A."/>
            <person name="Conover J.L."/>
            <person name="Sanders W.S."/>
            <person name="Peterson D.G."/>
            <person name="Frelichowski J.E."/>
            <person name="Scheffler J.A."/>
            <person name="Scheffler B.E."/>
            <person name="Wendel J.F."/>
        </authorList>
    </citation>
    <scope>NUCLEOTIDE SEQUENCE [LARGE SCALE GENOMIC DNA]</scope>
    <source>
        <strain evidence="1">0</strain>
        <tissue evidence="1">Leaf</tissue>
    </source>
</reference>
<evidence type="ECO:0000313" key="2">
    <source>
        <dbReference type="Proteomes" id="UP000593560"/>
    </source>
</evidence>
<accession>A0A7J9GT66</accession>
<evidence type="ECO:0000313" key="1">
    <source>
        <dbReference type="EMBL" id="MBA0800779.1"/>
    </source>
</evidence>
<dbReference type="Proteomes" id="UP000593560">
    <property type="component" value="Unassembled WGS sequence"/>
</dbReference>
<keyword evidence="2" id="KW-1185">Reference proteome</keyword>
<sequence length="27" mass="3222">MVASENYLSGRMMSFFRLKQKQLPDLM</sequence>
<gene>
    <name evidence="1" type="ORF">Gohar_011194</name>
</gene>